<sequence length="255" mass="27628">MIAKETYPKETPEVLIRSSPSRADRHRPQRETSGPRPDRFVRSGRGERTLRFGSGTVAVSLVAAMLAGCTVDPRTRTDGSSVAAERREGITRSTVVLSPFEGVGSVVAARRSDWCDAGQRQSPWDPGRLLCAVERRVLIDPNSDDLPSAAAAMRRALDERDCAGAPLSDDQLARDVSTAGGGVFSSSGCSGVTVTVRWYSDPAAAQKLNADIPFSDSGFWLREGDFDASDLGRAATSKPFVWWVDAEYTYLKERA</sequence>
<proteinExistence type="predicted"/>
<keyword evidence="3" id="KW-1185">Reference proteome</keyword>
<evidence type="ECO:0000256" key="1">
    <source>
        <dbReference type="SAM" id="MobiDB-lite"/>
    </source>
</evidence>
<gene>
    <name evidence="2" type="ORF">C1706_08110</name>
</gene>
<feature type="compositionally biased region" description="Basic and acidic residues" evidence="1">
    <location>
        <begin position="1"/>
        <end position="12"/>
    </location>
</feature>
<dbReference type="EMBL" id="PPCV01000005">
    <property type="protein sequence ID" value="RXW32000.1"/>
    <property type="molecule type" value="Genomic_DNA"/>
</dbReference>
<evidence type="ECO:0000313" key="2">
    <source>
        <dbReference type="EMBL" id="RXW32000.1"/>
    </source>
</evidence>
<dbReference type="AlphaFoldDB" id="A0A4Q2EEJ1"/>
<evidence type="ECO:0000313" key="3">
    <source>
        <dbReference type="Proteomes" id="UP000290624"/>
    </source>
</evidence>
<feature type="region of interest" description="Disordered" evidence="1">
    <location>
        <begin position="1"/>
        <end position="46"/>
    </location>
</feature>
<name>A0A4Q2EEJ1_9ACTN</name>
<reference evidence="2 3" key="1">
    <citation type="submission" date="2018-01" db="EMBL/GenBank/DDBJ databases">
        <title>Lactibacter flavus gen. nov., sp. nov., a novel bacterium of the family Propionibacteriaceae isolated from raw milk and dairy products.</title>
        <authorList>
            <person name="Wenning M."/>
            <person name="Breitenwieser F."/>
            <person name="Huptas C."/>
            <person name="von Neubeck M."/>
            <person name="Busse H.-J."/>
            <person name="Scherer S."/>
        </authorList>
    </citation>
    <scope>NUCLEOTIDE SEQUENCE [LARGE SCALE GENOMIC DNA]</scope>
    <source>
        <strain evidence="2 3">VG341</strain>
    </source>
</reference>
<accession>A0A4Q2EEJ1</accession>
<comment type="caution">
    <text evidence="2">The sequence shown here is derived from an EMBL/GenBank/DDBJ whole genome shotgun (WGS) entry which is preliminary data.</text>
</comment>
<protein>
    <submittedName>
        <fullName evidence="2">Uncharacterized protein</fullName>
    </submittedName>
</protein>
<dbReference type="Proteomes" id="UP000290624">
    <property type="component" value="Unassembled WGS sequence"/>
</dbReference>
<organism evidence="2 3">
    <name type="scientific">Propioniciclava flava</name>
    <dbReference type="NCBI Taxonomy" id="2072026"/>
    <lineage>
        <taxon>Bacteria</taxon>
        <taxon>Bacillati</taxon>
        <taxon>Actinomycetota</taxon>
        <taxon>Actinomycetes</taxon>
        <taxon>Propionibacteriales</taxon>
        <taxon>Propionibacteriaceae</taxon>
        <taxon>Propioniciclava</taxon>
    </lineage>
</organism>
<feature type="compositionally biased region" description="Basic and acidic residues" evidence="1">
    <location>
        <begin position="36"/>
        <end position="46"/>
    </location>
</feature>